<dbReference type="EMBL" id="JADEWZ010000005">
    <property type="protein sequence ID" value="MBE9115114.1"/>
    <property type="molecule type" value="Genomic_DNA"/>
</dbReference>
<gene>
    <name evidence="1" type="ORF">IQ249_04290</name>
</gene>
<proteinExistence type="predicted"/>
<name>A0A8J7B751_9CYAN</name>
<protein>
    <submittedName>
        <fullName evidence="1">Uncharacterized protein</fullName>
    </submittedName>
</protein>
<dbReference type="Proteomes" id="UP000654482">
    <property type="component" value="Unassembled WGS sequence"/>
</dbReference>
<dbReference type="RefSeq" id="WP_194028212.1">
    <property type="nucleotide sequence ID" value="NZ_JADEWZ010000005.1"/>
</dbReference>
<comment type="caution">
    <text evidence="1">The sequence shown here is derived from an EMBL/GenBank/DDBJ whole genome shotgun (WGS) entry which is preliminary data.</text>
</comment>
<evidence type="ECO:0000313" key="1">
    <source>
        <dbReference type="EMBL" id="MBE9115114.1"/>
    </source>
</evidence>
<organism evidence="1 2">
    <name type="scientific">Lusitaniella coriacea LEGE 07157</name>
    <dbReference type="NCBI Taxonomy" id="945747"/>
    <lineage>
        <taxon>Bacteria</taxon>
        <taxon>Bacillati</taxon>
        <taxon>Cyanobacteriota</taxon>
        <taxon>Cyanophyceae</taxon>
        <taxon>Spirulinales</taxon>
        <taxon>Lusitaniellaceae</taxon>
        <taxon>Lusitaniella</taxon>
    </lineage>
</organism>
<evidence type="ECO:0000313" key="2">
    <source>
        <dbReference type="Proteomes" id="UP000654482"/>
    </source>
</evidence>
<dbReference type="AlphaFoldDB" id="A0A8J7B751"/>
<sequence length="72" mass="7675">MPATKLLLISYSIPAIAFSVGVYPIIAQAEPTTPPPFIPKTLAEAQFDTSPITVSLTPPNPVSYAHLTLPTR</sequence>
<reference evidence="1" key="1">
    <citation type="submission" date="2020-10" db="EMBL/GenBank/DDBJ databases">
        <authorList>
            <person name="Castelo-Branco R."/>
            <person name="Eusebio N."/>
            <person name="Adriana R."/>
            <person name="Vieira A."/>
            <person name="Brugerolle De Fraissinette N."/>
            <person name="Rezende De Castro R."/>
            <person name="Schneider M.P."/>
            <person name="Vasconcelos V."/>
            <person name="Leao P.N."/>
        </authorList>
    </citation>
    <scope>NUCLEOTIDE SEQUENCE</scope>
    <source>
        <strain evidence="1">LEGE 07157</strain>
    </source>
</reference>
<accession>A0A8J7B751</accession>
<feature type="non-terminal residue" evidence="1">
    <location>
        <position position="72"/>
    </location>
</feature>
<keyword evidence="2" id="KW-1185">Reference proteome</keyword>